<dbReference type="CDD" id="cd00067">
    <property type="entry name" value="GAL4"/>
    <property type="match status" value="1"/>
</dbReference>
<evidence type="ECO:0000256" key="3">
    <source>
        <dbReference type="SAM" id="MobiDB-lite"/>
    </source>
</evidence>
<dbReference type="InterPro" id="IPR036864">
    <property type="entry name" value="Zn2-C6_fun-type_DNA-bd_sf"/>
</dbReference>
<protein>
    <recommendedName>
        <fullName evidence="4">Zn(2)-C6 fungal-type domain-containing protein</fullName>
    </recommendedName>
</protein>
<dbReference type="SMART" id="SM00066">
    <property type="entry name" value="GAL4"/>
    <property type="match status" value="1"/>
</dbReference>
<evidence type="ECO:0000313" key="5">
    <source>
        <dbReference type="EMBL" id="EER34055.1"/>
    </source>
</evidence>
<dbReference type="Gene3D" id="4.10.240.10">
    <property type="entry name" value="Zn(2)-C6 fungal-type DNA-binding domain"/>
    <property type="match status" value="1"/>
</dbReference>
<proteinExistence type="predicted"/>
<evidence type="ECO:0000313" key="6">
    <source>
        <dbReference type="Proteomes" id="UP000002037"/>
    </source>
</evidence>
<dbReference type="Pfam" id="PF00172">
    <property type="entry name" value="Zn_clus"/>
    <property type="match status" value="1"/>
</dbReference>
<dbReference type="SUPFAM" id="SSF57701">
    <property type="entry name" value="Zn2/Cys6 DNA-binding domain"/>
    <property type="match status" value="1"/>
</dbReference>
<dbReference type="GO" id="GO:0008270">
    <property type="term" value="F:zinc ion binding"/>
    <property type="evidence" value="ECO:0007669"/>
    <property type="project" value="InterPro"/>
</dbReference>
<dbReference type="VEuPathDB" id="FungiDB:CTRG_02872"/>
<dbReference type="InterPro" id="IPR050613">
    <property type="entry name" value="Sec_Metabolite_Reg"/>
</dbReference>
<feature type="compositionally biased region" description="Polar residues" evidence="3">
    <location>
        <begin position="99"/>
        <end position="110"/>
    </location>
</feature>
<dbReference type="HOGENOM" id="CLU_442865_0_0_1"/>
<gene>
    <name evidence="5" type="ORF">CTRG_02872</name>
</gene>
<dbReference type="PROSITE" id="PS50048">
    <property type="entry name" value="ZN2_CY6_FUNGAL_2"/>
    <property type="match status" value="1"/>
</dbReference>
<comment type="subcellular location">
    <subcellularLocation>
        <location evidence="1">Nucleus</location>
    </subcellularLocation>
</comment>
<dbReference type="GeneID" id="8300376"/>
<dbReference type="Proteomes" id="UP000002037">
    <property type="component" value="Unassembled WGS sequence"/>
</dbReference>
<dbReference type="AlphaFoldDB" id="C5M900"/>
<evidence type="ECO:0000259" key="4">
    <source>
        <dbReference type="PROSITE" id="PS50048"/>
    </source>
</evidence>
<dbReference type="RefSeq" id="XP_002548576.1">
    <property type="nucleotide sequence ID" value="XM_002548530.1"/>
</dbReference>
<dbReference type="CDD" id="cd12148">
    <property type="entry name" value="fungal_TF_MHR"/>
    <property type="match status" value="1"/>
</dbReference>
<evidence type="ECO:0000256" key="1">
    <source>
        <dbReference type="ARBA" id="ARBA00004123"/>
    </source>
</evidence>
<feature type="domain" description="Zn(2)-C6 fungal-type" evidence="4">
    <location>
        <begin position="23"/>
        <end position="55"/>
    </location>
</feature>
<dbReference type="GO" id="GO:0000981">
    <property type="term" value="F:DNA-binding transcription factor activity, RNA polymerase II-specific"/>
    <property type="evidence" value="ECO:0007669"/>
    <property type="project" value="InterPro"/>
</dbReference>
<dbReference type="InterPro" id="IPR001138">
    <property type="entry name" value="Zn2Cys6_DnaBD"/>
</dbReference>
<keyword evidence="6" id="KW-1185">Reference proteome</keyword>
<feature type="region of interest" description="Disordered" evidence="3">
    <location>
        <begin position="99"/>
        <end position="138"/>
    </location>
</feature>
<dbReference type="GO" id="GO:0005634">
    <property type="term" value="C:nucleus"/>
    <property type="evidence" value="ECO:0007669"/>
    <property type="project" value="UniProtKB-SubCell"/>
</dbReference>
<dbReference type="KEGG" id="ctp:CTRG_02872"/>
<dbReference type="OrthoDB" id="4356994at2759"/>
<reference evidence="5 6" key="1">
    <citation type="journal article" date="2009" name="Nature">
        <title>Evolution of pathogenicity and sexual reproduction in eight Candida genomes.</title>
        <authorList>
            <person name="Butler G."/>
            <person name="Rasmussen M.D."/>
            <person name="Lin M.F."/>
            <person name="Santos M.A."/>
            <person name="Sakthikumar S."/>
            <person name="Munro C.A."/>
            <person name="Rheinbay E."/>
            <person name="Grabherr M."/>
            <person name="Forche A."/>
            <person name="Reedy J.L."/>
            <person name="Agrafioti I."/>
            <person name="Arnaud M.B."/>
            <person name="Bates S."/>
            <person name="Brown A.J."/>
            <person name="Brunke S."/>
            <person name="Costanzo M.C."/>
            <person name="Fitzpatrick D.A."/>
            <person name="de Groot P.W."/>
            <person name="Harris D."/>
            <person name="Hoyer L.L."/>
            <person name="Hube B."/>
            <person name="Klis F.M."/>
            <person name="Kodira C."/>
            <person name="Lennard N."/>
            <person name="Logue M.E."/>
            <person name="Martin R."/>
            <person name="Neiman A.M."/>
            <person name="Nikolaou E."/>
            <person name="Quail M.A."/>
            <person name="Quinn J."/>
            <person name="Santos M.C."/>
            <person name="Schmitzberger F.F."/>
            <person name="Sherlock G."/>
            <person name="Shah P."/>
            <person name="Silverstein K.A."/>
            <person name="Skrzypek M.S."/>
            <person name="Soll D."/>
            <person name="Staggs R."/>
            <person name="Stansfield I."/>
            <person name="Stumpf M.P."/>
            <person name="Sudbery P.E."/>
            <person name="Srikantha T."/>
            <person name="Zeng Q."/>
            <person name="Berman J."/>
            <person name="Berriman M."/>
            <person name="Heitman J."/>
            <person name="Gow N.A."/>
            <person name="Lorenz M.C."/>
            <person name="Birren B.W."/>
            <person name="Kellis M."/>
            <person name="Cuomo C.A."/>
        </authorList>
    </citation>
    <scope>NUCLEOTIDE SEQUENCE [LARGE SCALE GENOMIC DNA]</scope>
    <source>
        <strain evidence="6">ATCC MYA-3404 / T1</strain>
    </source>
</reference>
<accession>C5M900</accession>
<dbReference type="PANTHER" id="PTHR31001">
    <property type="entry name" value="UNCHARACTERIZED TRANSCRIPTIONAL REGULATORY PROTEIN"/>
    <property type="match status" value="1"/>
</dbReference>
<feature type="compositionally biased region" description="Low complexity" evidence="3">
    <location>
        <begin position="111"/>
        <end position="124"/>
    </location>
</feature>
<organism evidence="5 6">
    <name type="scientific">Candida tropicalis (strain ATCC MYA-3404 / T1)</name>
    <name type="common">Yeast</name>
    <dbReference type="NCBI Taxonomy" id="294747"/>
    <lineage>
        <taxon>Eukaryota</taxon>
        <taxon>Fungi</taxon>
        <taxon>Dikarya</taxon>
        <taxon>Ascomycota</taxon>
        <taxon>Saccharomycotina</taxon>
        <taxon>Pichiomycetes</taxon>
        <taxon>Debaryomycetaceae</taxon>
        <taxon>Candida/Lodderomyces clade</taxon>
        <taxon>Candida</taxon>
    </lineage>
</organism>
<sequence>MNKHRQPSNMVEKRQQRRRAVLACTNCKRRKLKCDHQLPCSSCRNTKRAIPECTYEVMDDKSATDQQSSQSGVSLYTSPGSNPQKYLLAAVNQAATSTNPIVSPTSQERYSSSSATDPSVASKSSRWDKPASAKQPQTNESLVDLSDFIHMKEFKGSRVFFGPTSWKTCIMYWCKTIPVMSDISAITVREMMSLKLPEKEGEQADTSPTYHIASLLPDYEESIVLLKSFNRDTFFTKCFNHDTIARYVHEVVTPSGPNLQAPSANLSIVLSIKALVSFFNGQVPDTRLLVASRLFLFKTDLKSNFATLTALLLLYECRKYDCNIDFEEAVSYDQSLFSTIITLGLSLGLHRNISQLHLEDPLNMAAIQHTWKFLMLEDSLRSFQRGLQPMINDNYTANRMLHLVKTRCTSSILTFRKVNDEINSCVASESVDLDSALSSIEMLMFETPPTDHDDMHLQLFLYTYAQTITTIRYLKNKSGKNRYAAFRYSLLLYKLSKEMLFDLIDSSGRIMPSSFYQEIKESIFRATFFLLVLVLQSFDNVEKVAGHLPYQEVLLSRIDASTDVFWLMYTVTHEVSATISKMTNVSLTARAMIIFINHILTYVMGEIEQRAAPAQLTPDSFNFSPVSLPDLDLDLFQNDNWGLF</sequence>
<keyword evidence="2" id="KW-0539">Nucleus</keyword>
<name>C5M900_CANTT</name>
<dbReference type="EMBL" id="GG692397">
    <property type="protein sequence ID" value="EER34055.1"/>
    <property type="molecule type" value="Genomic_DNA"/>
</dbReference>
<dbReference type="eggNOG" id="ENOG502RXEC">
    <property type="taxonomic scope" value="Eukaryota"/>
</dbReference>
<dbReference type="PANTHER" id="PTHR31001:SF90">
    <property type="entry name" value="CENTROMERE DNA-BINDING PROTEIN COMPLEX CBF3 SUBUNIT B"/>
    <property type="match status" value="1"/>
</dbReference>
<evidence type="ECO:0000256" key="2">
    <source>
        <dbReference type="ARBA" id="ARBA00023242"/>
    </source>
</evidence>